<evidence type="ECO:0000313" key="1">
    <source>
        <dbReference type="EMBL" id="KAJ7739183.1"/>
    </source>
</evidence>
<dbReference type="AlphaFoldDB" id="A0AAD7MZF5"/>
<sequence>MTGAGPLANSSISSAAGNFASPGASPTKLALPRITNIKDQAYPNWLTRSLQLTGIEQTKCTDDPEATSQLDQAWYDYADICSYEGHIWDNDPLIYSGPIPWRDELFREFFTANPVVLNFIRKAMVWKTVIGDGARDPLLVKHLKLSWLDLCPLRDLALRWFHMLEQYLTDEQRAGALYRRPEDLKEDAALAMIAFIRQLLDEPPVRALGVLNIIAYPEYQYQIDIWAVVPTSSQLGDSEMNIKLAIEFQ</sequence>
<evidence type="ECO:0000313" key="2">
    <source>
        <dbReference type="Proteomes" id="UP001215598"/>
    </source>
</evidence>
<reference evidence="1" key="1">
    <citation type="submission" date="2023-03" db="EMBL/GenBank/DDBJ databases">
        <title>Massive genome expansion in bonnet fungi (Mycena s.s.) driven by repeated elements and novel gene families across ecological guilds.</title>
        <authorList>
            <consortium name="Lawrence Berkeley National Laboratory"/>
            <person name="Harder C.B."/>
            <person name="Miyauchi S."/>
            <person name="Viragh M."/>
            <person name="Kuo A."/>
            <person name="Thoen E."/>
            <person name="Andreopoulos B."/>
            <person name="Lu D."/>
            <person name="Skrede I."/>
            <person name="Drula E."/>
            <person name="Henrissat B."/>
            <person name="Morin E."/>
            <person name="Kohler A."/>
            <person name="Barry K."/>
            <person name="LaButti K."/>
            <person name="Morin E."/>
            <person name="Salamov A."/>
            <person name="Lipzen A."/>
            <person name="Mereny Z."/>
            <person name="Hegedus B."/>
            <person name="Baldrian P."/>
            <person name="Stursova M."/>
            <person name="Weitz H."/>
            <person name="Taylor A."/>
            <person name="Grigoriev I.V."/>
            <person name="Nagy L.G."/>
            <person name="Martin F."/>
            <person name="Kauserud H."/>
        </authorList>
    </citation>
    <scope>NUCLEOTIDE SEQUENCE</scope>
    <source>
        <strain evidence="1">CBHHK182m</strain>
    </source>
</reference>
<name>A0AAD7MZF5_9AGAR</name>
<organism evidence="1 2">
    <name type="scientific">Mycena metata</name>
    <dbReference type="NCBI Taxonomy" id="1033252"/>
    <lineage>
        <taxon>Eukaryota</taxon>
        <taxon>Fungi</taxon>
        <taxon>Dikarya</taxon>
        <taxon>Basidiomycota</taxon>
        <taxon>Agaricomycotina</taxon>
        <taxon>Agaricomycetes</taxon>
        <taxon>Agaricomycetidae</taxon>
        <taxon>Agaricales</taxon>
        <taxon>Marasmiineae</taxon>
        <taxon>Mycenaceae</taxon>
        <taxon>Mycena</taxon>
    </lineage>
</organism>
<keyword evidence="2" id="KW-1185">Reference proteome</keyword>
<comment type="caution">
    <text evidence="1">The sequence shown here is derived from an EMBL/GenBank/DDBJ whole genome shotgun (WGS) entry which is preliminary data.</text>
</comment>
<dbReference type="EMBL" id="JARKIB010000108">
    <property type="protein sequence ID" value="KAJ7739183.1"/>
    <property type="molecule type" value="Genomic_DNA"/>
</dbReference>
<gene>
    <name evidence="1" type="ORF">B0H16DRAFT_1465440</name>
</gene>
<proteinExistence type="predicted"/>
<protein>
    <submittedName>
        <fullName evidence="1">Uncharacterized protein</fullName>
    </submittedName>
</protein>
<accession>A0AAD7MZF5</accession>
<dbReference type="Proteomes" id="UP001215598">
    <property type="component" value="Unassembled WGS sequence"/>
</dbReference>